<reference evidence="6 7" key="1">
    <citation type="journal article" date="2016" name="Nat. Biotechnol.">
        <title>Measurement of bacterial replication rates in microbial communities.</title>
        <authorList>
            <person name="Brown C.T."/>
            <person name="Olm M.R."/>
            <person name="Thomas B.C."/>
            <person name="Banfield J.F."/>
        </authorList>
    </citation>
    <scope>NUCLEOTIDE SEQUENCE [LARGE SCALE GENOMIC DNA]</scope>
    <source>
        <strain evidence="6">46_33</strain>
    </source>
</reference>
<dbReference type="Pfam" id="PF00126">
    <property type="entry name" value="HTH_1"/>
    <property type="match status" value="1"/>
</dbReference>
<protein>
    <recommendedName>
        <fullName evidence="5">HTH lysR-type domain-containing protein</fullName>
    </recommendedName>
</protein>
<dbReference type="Proteomes" id="UP000186777">
    <property type="component" value="Unassembled WGS sequence"/>
</dbReference>
<evidence type="ECO:0000313" key="6">
    <source>
        <dbReference type="EMBL" id="OLA38110.1"/>
    </source>
</evidence>
<dbReference type="InterPro" id="IPR036390">
    <property type="entry name" value="WH_DNA-bd_sf"/>
</dbReference>
<keyword evidence="2" id="KW-0805">Transcription regulation</keyword>
<dbReference type="SUPFAM" id="SSF53850">
    <property type="entry name" value="Periplasmic binding protein-like II"/>
    <property type="match status" value="1"/>
</dbReference>
<dbReference type="Gene3D" id="3.40.190.290">
    <property type="match status" value="1"/>
</dbReference>
<keyword evidence="3" id="KW-0238">DNA-binding</keyword>
<dbReference type="InterPro" id="IPR000847">
    <property type="entry name" value="LysR_HTH_N"/>
</dbReference>
<dbReference type="PANTHER" id="PTHR30419:SF8">
    <property type="entry name" value="NITROGEN ASSIMILATION TRANSCRIPTIONAL ACTIVATOR-RELATED"/>
    <property type="match status" value="1"/>
</dbReference>
<dbReference type="PRINTS" id="PR00039">
    <property type="entry name" value="HTHLYSR"/>
</dbReference>
<evidence type="ECO:0000256" key="2">
    <source>
        <dbReference type="ARBA" id="ARBA00023015"/>
    </source>
</evidence>
<dbReference type="FunFam" id="1.10.10.10:FF:000001">
    <property type="entry name" value="LysR family transcriptional regulator"/>
    <property type="match status" value="1"/>
</dbReference>
<evidence type="ECO:0000256" key="3">
    <source>
        <dbReference type="ARBA" id="ARBA00023125"/>
    </source>
</evidence>
<gene>
    <name evidence="6" type="ORF">BHW43_04485</name>
</gene>
<dbReference type="GO" id="GO:0003700">
    <property type="term" value="F:DNA-binding transcription factor activity"/>
    <property type="evidence" value="ECO:0007669"/>
    <property type="project" value="InterPro"/>
</dbReference>
<evidence type="ECO:0000256" key="1">
    <source>
        <dbReference type="ARBA" id="ARBA00009437"/>
    </source>
</evidence>
<dbReference type="PANTHER" id="PTHR30419">
    <property type="entry name" value="HTH-TYPE TRANSCRIPTIONAL REGULATOR YBHD"/>
    <property type="match status" value="1"/>
</dbReference>
<dbReference type="GO" id="GO:0003677">
    <property type="term" value="F:DNA binding"/>
    <property type="evidence" value="ECO:0007669"/>
    <property type="project" value="UniProtKB-KW"/>
</dbReference>
<evidence type="ECO:0000313" key="7">
    <source>
        <dbReference type="Proteomes" id="UP000186777"/>
    </source>
</evidence>
<dbReference type="Gene3D" id="1.10.10.10">
    <property type="entry name" value="Winged helix-like DNA-binding domain superfamily/Winged helix DNA-binding domain"/>
    <property type="match status" value="1"/>
</dbReference>
<comment type="caution">
    <text evidence="6">The sequence shown here is derived from an EMBL/GenBank/DDBJ whole genome shotgun (WGS) entry which is preliminary data.</text>
</comment>
<dbReference type="GO" id="GO:0005829">
    <property type="term" value="C:cytosol"/>
    <property type="evidence" value="ECO:0007669"/>
    <property type="project" value="TreeGrafter"/>
</dbReference>
<dbReference type="InterPro" id="IPR050950">
    <property type="entry name" value="HTH-type_LysR_regulators"/>
</dbReference>
<dbReference type="PROSITE" id="PS50931">
    <property type="entry name" value="HTH_LYSR"/>
    <property type="match status" value="1"/>
</dbReference>
<comment type="similarity">
    <text evidence="1">Belongs to the LysR transcriptional regulatory family.</text>
</comment>
<evidence type="ECO:0000259" key="5">
    <source>
        <dbReference type="PROSITE" id="PS50931"/>
    </source>
</evidence>
<proteinExistence type="inferred from homology"/>
<name>A0A1Q6R723_9FIRM</name>
<evidence type="ECO:0000256" key="4">
    <source>
        <dbReference type="ARBA" id="ARBA00023163"/>
    </source>
</evidence>
<organism evidence="6 7">
    <name type="scientific">Phascolarctobacterium succinatutens</name>
    <dbReference type="NCBI Taxonomy" id="626940"/>
    <lineage>
        <taxon>Bacteria</taxon>
        <taxon>Bacillati</taxon>
        <taxon>Bacillota</taxon>
        <taxon>Negativicutes</taxon>
        <taxon>Acidaminococcales</taxon>
        <taxon>Acidaminococcaceae</taxon>
        <taxon>Phascolarctobacterium</taxon>
    </lineage>
</organism>
<dbReference type="AlphaFoldDB" id="A0A1Q6R723"/>
<dbReference type="InterPro" id="IPR005119">
    <property type="entry name" value="LysR_subst-bd"/>
</dbReference>
<dbReference type="InterPro" id="IPR036388">
    <property type="entry name" value="WH-like_DNA-bd_sf"/>
</dbReference>
<dbReference type="Pfam" id="PF03466">
    <property type="entry name" value="LysR_substrate"/>
    <property type="match status" value="1"/>
</dbReference>
<dbReference type="SUPFAM" id="SSF46785">
    <property type="entry name" value="Winged helix' DNA-binding domain"/>
    <property type="match status" value="1"/>
</dbReference>
<sequence>MNFRILNYFLTVAHEKNITKAAEVLHITQPTLSRQLMQLEEDLGTKLFDRSQHKFALTPSGQFLVQRAQEILDMVEKTTLDIQDQEQNLSGSIAFGAGEYYATQTLAQLIGAFQRQYPAVTFDLFTATADTLLEKMEKGLIDIAILQAPVDTTNYDYIHLQKKEIWGILMRKDAPLATRKAIKACELCGLPVILPVRLQVRSEIFNWLSGDIAKMHFVGNCNLLANTAVLVEQNNYYAITIRPPLMNENRFVFRPLQPALSGDILLVWRRDRQQSHTLQKFIDFAKCFLSIE</sequence>
<dbReference type="EMBL" id="MNTG01000025">
    <property type="protein sequence ID" value="OLA38110.1"/>
    <property type="molecule type" value="Genomic_DNA"/>
</dbReference>
<dbReference type="CDD" id="cd05466">
    <property type="entry name" value="PBP2_LTTR_substrate"/>
    <property type="match status" value="1"/>
</dbReference>
<dbReference type="RefSeq" id="WP_293392460.1">
    <property type="nucleotide sequence ID" value="NZ_CAMQNL010000003.1"/>
</dbReference>
<keyword evidence="4" id="KW-0804">Transcription</keyword>
<accession>A0A1Q6R723</accession>
<feature type="domain" description="HTH lysR-type" evidence="5">
    <location>
        <begin position="1"/>
        <end position="58"/>
    </location>
</feature>
<dbReference type="STRING" id="626940.BHW43_04485"/>